<organism evidence="3 4">
    <name type="scientific">Nocardia rhamnosiphila</name>
    <dbReference type="NCBI Taxonomy" id="426716"/>
    <lineage>
        <taxon>Bacteria</taxon>
        <taxon>Bacillati</taxon>
        <taxon>Actinomycetota</taxon>
        <taxon>Actinomycetes</taxon>
        <taxon>Mycobacteriales</taxon>
        <taxon>Nocardiaceae</taxon>
        <taxon>Nocardia</taxon>
    </lineage>
</organism>
<proteinExistence type="predicted"/>
<sequence length="116" mass="11455">MPSPSSANSTGRPSAAAPARTADRSPARAAPAASLTLPHLSAEVAIPGRGIDVKAGPVELSLPTRYIYYGALGALAVAGAVELPLAGALAAAGLIVDRMRRPHTAGPEPVRGSAAA</sequence>
<name>A0ABV2WM44_9NOCA</name>
<keyword evidence="2" id="KW-0472">Membrane</keyword>
<dbReference type="Proteomes" id="UP001550628">
    <property type="component" value="Unassembled WGS sequence"/>
</dbReference>
<feature type="compositionally biased region" description="Polar residues" evidence="1">
    <location>
        <begin position="1"/>
        <end position="11"/>
    </location>
</feature>
<evidence type="ECO:0000256" key="1">
    <source>
        <dbReference type="SAM" id="MobiDB-lite"/>
    </source>
</evidence>
<dbReference type="RefSeq" id="WP_356953841.1">
    <property type="nucleotide sequence ID" value="NZ_JBEYBD010000001.1"/>
</dbReference>
<protein>
    <submittedName>
        <fullName evidence="3">Uncharacterized protein</fullName>
    </submittedName>
</protein>
<dbReference type="EMBL" id="JBEYBF010000004">
    <property type="protein sequence ID" value="MEU1951957.1"/>
    <property type="molecule type" value="Genomic_DNA"/>
</dbReference>
<gene>
    <name evidence="3" type="ORF">ABZ510_08835</name>
</gene>
<reference evidence="3 4" key="1">
    <citation type="submission" date="2024-06" db="EMBL/GenBank/DDBJ databases">
        <title>The Natural Products Discovery Center: Release of the First 8490 Sequenced Strains for Exploring Actinobacteria Biosynthetic Diversity.</title>
        <authorList>
            <person name="Kalkreuter E."/>
            <person name="Kautsar S.A."/>
            <person name="Yang D."/>
            <person name="Bader C.D."/>
            <person name="Teijaro C.N."/>
            <person name="Fluegel L."/>
            <person name="Davis C.M."/>
            <person name="Simpson J.R."/>
            <person name="Lauterbach L."/>
            <person name="Steele A.D."/>
            <person name="Gui C."/>
            <person name="Meng S."/>
            <person name="Li G."/>
            <person name="Viehrig K."/>
            <person name="Ye F."/>
            <person name="Su P."/>
            <person name="Kiefer A.F."/>
            <person name="Nichols A."/>
            <person name="Cepeda A.J."/>
            <person name="Yan W."/>
            <person name="Fan B."/>
            <person name="Jiang Y."/>
            <person name="Adhikari A."/>
            <person name="Zheng C.-J."/>
            <person name="Schuster L."/>
            <person name="Cowan T.M."/>
            <person name="Smanski M.J."/>
            <person name="Chevrette M.G."/>
            <person name="De Carvalho L.P.S."/>
            <person name="Shen B."/>
        </authorList>
    </citation>
    <scope>NUCLEOTIDE SEQUENCE [LARGE SCALE GENOMIC DNA]</scope>
    <source>
        <strain evidence="3 4">NPDC019708</strain>
    </source>
</reference>
<keyword evidence="4" id="KW-1185">Reference proteome</keyword>
<feature type="region of interest" description="Disordered" evidence="1">
    <location>
        <begin position="1"/>
        <end position="34"/>
    </location>
</feature>
<keyword evidence="2" id="KW-0812">Transmembrane</keyword>
<feature type="transmembrane region" description="Helical" evidence="2">
    <location>
        <begin position="66"/>
        <end position="96"/>
    </location>
</feature>
<comment type="caution">
    <text evidence="3">The sequence shown here is derived from an EMBL/GenBank/DDBJ whole genome shotgun (WGS) entry which is preliminary data.</text>
</comment>
<keyword evidence="2" id="KW-1133">Transmembrane helix</keyword>
<evidence type="ECO:0000313" key="4">
    <source>
        <dbReference type="Proteomes" id="UP001550628"/>
    </source>
</evidence>
<evidence type="ECO:0000313" key="3">
    <source>
        <dbReference type="EMBL" id="MEU1951957.1"/>
    </source>
</evidence>
<evidence type="ECO:0000256" key="2">
    <source>
        <dbReference type="SAM" id="Phobius"/>
    </source>
</evidence>
<accession>A0ABV2WM44</accession>